<dbReference type="InterPro" id="IPR000917">
    <property type="entry name" value="Sulfatase_N"/>
</dbReference>
<dbReference type="InterPro" id="IPR050738">
    <property type="entry name" value="Sulfatase"/>
</dbReference>
<dbReference type="Proteomes" id="UP000032303">
    <property type="component" value="Chromosome 1"/>
</dbReference>
<protein>
    <submittedName>
        <fullName evidence="7">Putative N-acetylgalactosamine 6-sulfatase (GALNS)</fullName>
    </submittedName>
</protein>
<keyword evidence="3" id="KW-0378">Hydrolase</keyword>
<dbReference type="AlphaFoldDB" id="A0A0C5WDX0"/>
<gene>
    <name evidence="7" type="ORF">H744_1c0217</name>
</gene>
<proteinExistence type="inferred from homology"/>
<dbReference type="HOGENOM" id="CLU_006332_10_4_6"/>
<feature type="chain" id="PRO_5002195123" evidence="5">
    <location>
        <begin position="25"/>
        <end position="474"/>
    </location>
</feature>
<dbReference type="PROSITE" id="PS00523">
    <property type="entry name" value="SULFATASE_1"/>
    <property type="match status" value="1"/>
</dbReference>
<evidence type="ECO:0000256" key="5">
    <source>
        <dbReference type="SAM" id="SignalP"/>
    </source>
</evidence>
<dbReference type="STRING" id="658445.H744_1c0217"/>
<dbReference type="InterPro" id="IPR017850">
    <property type="entry name" value="Alkaline_phosphatase_core_sf"/>
</dbReference>
<sequence>MNTTFNKHGLTLAMMAALSAPALADTPTPATETQQQPNVLFIFVDDIGYADMGFQNQSQDIVTPHMDKIAAEGAIFSAGYVTASVCGPSRAGLLTGRYQQRYGYHDNTAPFIKEPGIVQGLDLNAKTIGNYFSDAGYVTGFIGKSHDGDAKEYWPHNRGWDEFYGFNNGAADYFVSGFNTMNAEERTFSSIHRNDELVEDFDGYLTDIFGDEAVNFIERHKDKPFFLYVPFNASHGPMQAKKEDLEKFSYIDDELRRKMIAMTYNMDLNIGKMVDKLEEHDLMENTMIIFMSDNGGRPDDNGSVNTPLNGRKGTYWEGGIRVPTTITWRGTIPAEQVIDTPMISLDILPTTLAMAGIEQQEEWQLEGENLLPLLKGEVTDIDERFLYWKTINASAIRDNDWKLFIPNTLVKRPKPQLYKISEDISESNDIAHKHPEQVARLLAELERWDADNQEPKWGWNRQLFPHANGWRGRN</sequence>
<dbReference type="GO" id="GO:0004065">
    <property type="term" value="F:arylsulfatase activity"/>
    <property type="evidence" value="ECO:0007669"/>
    <property type="project" value="TreeGrafter"/>
</dbReference>
<evidence type="ECO:0000313" key="7">
    <source>
        <dbReference type="EMBL" id="AJR05243.1"/>
    </source>
</evidence>
<accession>A0A0C5WDX0</accession>
<dbReference type="SUPFAM" id="SSF53649">
    <property type="entry name" value="Alkaline phosphatase-like"/>
    <property type="match status" value="1"/>
</dbReference>
<dbReference type="Gene3D" id="3.40.720.10">
    <property type="entry name" value="Alkaline Phosphatase, subunit A"/>
    <property type="match status" value="1"/>
</dbReference>
<keyword evidence="5" id="KW-0732">Signal</keyword>
<evidence type="ECO:0000256" key="2">
    <source>
        <dbReference type="ARBA" id="ARBA00022723"/>
    </source>
</evidence>
<evidence type="ECO:0000256" key="1">
    <source>
        <dbReference type="ARBA" id="ARBA00008779"/>
    </source>
</evidence>
<dbReference type="PANTHER" id="PTHR42693:SF53">
    <property type="entry name" value="ENDO-4-O-SULFATASE"/>
    <property type="match status" value="1"/>
</dbReference>
<feature type="signal peptide" evidence="5">
    <location>
        <begin position="1"/>
        <end position="24"/>
    </location>
</feature>
<dbReference type="InterPro" id="IPR024607">
    <property type="entry name" value="Sulfatase_CS"/>
</dbReference>
<dbReference type="PANTHER" id="PTHR42693">
    <property type="entry name" value="ARYLSULFATASE FAMILY MEMBER"/>
    <property type="match status" value="1"/>
</dbReference>
<evidence type="ECO:0000256" key="3">
    <source>
        <dbReference type="ARBA" id="ARBA00022801"/>
    </source>
</evidence>
<dbReference type="KEGG" id="pgb:H744_1c0217"/>
<keyword evidence="4" id="KW-0106">Calcium</keyword>
<dbReference type="OrthoDB" id="9803751at2"/>
<dbReference type="GO" id="GO:0046872">
    <property type="term" value="F:metal ion binding"/>
    <property type="evidence" value="ECO:0007669"/>
    <property type="project" value="UniProtKB-KW"/>
</dbReference>
<dbReference type="PATRIC" id="fig|658445.3.peg.238"/>
<dbReference type="EMBL" id="CP005973">
    <property type="protein sequence ID" value="AJR05243.1"/>
    <property type="molecule type" value="Genomic_DNA"/>
</dbReference>
<keyword evidence="2" id="KW-0479">Metal-binding</keyword>
<feature type="domain" description="Sulfatase N-terminal" evidence="6">
    <location>
        <begin position="37"/>
        <end position="357"/>
    </location>
</feature>
<dbReference type="Pfam" id="PF00884">
    <property type="entry name" value="Sulfatase"/>
    <property type="match status" value="1"/>
</dbReference>
<organism evidence="7 8">
    <name type="scientific">Photobacterium gaetbulicola Gung47</name>
    <dbReference type="NCBI Taxonomy" id="658445"/>
    <lineage>
        <taxon>Bacteria</taxon>
        <taxon>Pseudomonadati</taxon>
        <taxon>Pseudomonadota</taxon>
        <taxon>Gammaproteobacteria</taxon>
        <taxon>Vibrionales</taxon>
        <taxon>Vibrionaceae</taxon>
        <taxon>Photobacterium</taxon>
    </lineage>
</organism>
<evidence type="ECO:0000313" key="8">
    <source>
        <dbReference type="Proteomes" id="UP000032303"/>
    </source>
</evidence>
<evidence type="ECO:0000259" key="6">
    <source>
        <dbReference type="Pfam" id="PF00884"/>
    </source>
</evidence>
<comment type="similarity">
    <text evidence="1">Belongs to the sulfatase family.</text>
</comment>
<keyword evidence="8" id="KW-1185">Reference proteome</keyword>
<evidence type="ECO:0000256" key="4">
    <source>
        <dbReference type="ARBA" id="ARBA00022837"/>
    </source>
</evidence>
<name>A0A0C5WDX0_9GAMM</name>
<dbReference type="Gene3D" id="3.30.1120.10">
    <property type="match status" value="1"/>
</dbReference>
<reference evidence="7 8" key="1">
    <citation type="submission" date="2013-05" db="EMBL/GenBank/DDBJ databases">
        <title>Complete genome sequence of the lipase-producing bacterium Photobacterium gaetbulicola Gung47.</title>
        <authorList>
            <person name="Kim Y.-O."/>
        </authorList>
    </citation>
    <scope>NUCLEOTIDE SEQUENCE [LARGE SCALE GENOMIC DNA]</scope>
    <source>
        <strain evidence="7 8">Gung47</strain>
    </source>
</reference>